<evidence type="ECO:0000313" key="2">
    <source>
        <dbReference type="EMBL" id="MBM9477501.1"/>
    </source>
</evidence>
<dbReference type="InterPro" id="IPR012349">
    <property type="entry name" value="Split_barrel_FMN-bd"/>
</dbReference>
<evidence type="ECO:0000256" key="1">
    <source>
        <dbReference type="SAM" id="MobiDB-lite"/>
    </source>
</evidence>
<dbReference type="InterPro" id="IPR024747">
    <property type="entry name" value="Pyridox_Oxase-rel"/>
</dbReference>
<organism evidence="2 3">
    <name type="scientific">Nakamurella flavida</name>
    <dbReference type="NCBI Taxonomy" id="363630"/>
    <lineage>
        <taxon>Bacteria</taxon>
        <taxon>Bacillati</taxon>
        <taxon>Actinomycetota</taxon>
        <taxon>Actinomycetes</taxon>
        <taxon>Nakamurellales</taxon>
        <taxon>Nakamurellaceae</taxon>
        <taxon>Nakamurella</taxon>
    </lineage>
</organism>
<keyword evidence="3" id="KW-1185">Reference proteome</keyword>
<reference evidence="2" key="1">
    <citation type="submission" date="2021-01" db="EMBL/GenBank/DDBJ databases">
        <title>KCTC 19127 draft genome.</title>
        <authorList>
            <person name="An D."/>
        </authorList>
    </citation>
    <scope>NUCLEOTIDE SEQUENCE</scope>
    <source>
        <strain evidence="2">KCTC 19127</strain>
    </source>
</reference>
<proteinExistence type="predicted"/>
<comment type="caution">
    <text evidence="2">The sequence shown here is derived from an EMBL/GenBank/DDBJ whole genome shotgun (WGS) entry which is preliminary data.</text>
</comment>
<dbReference type="AlphaFoldDB" id="A0A938YGZ3"/>
<protein>
    <submittedName>
        <fullName evidence="2">Pyridoxamine 5'-phosphate oxidase family protein</fullName>
    </submittedName>
</protein>
<gene>
    <name evidence="2" type="ORF">JL107_13710</name>
</gene>
<accession>A0A938YGZ3</accession>
<feature type="region of interest" description="Disordered" evidence="1">
    <location>
        <begin position="1"/>
        <end position="33"/>
    </location>
</feature>
<evidence type="ECO:0000313" key="3">
    <source>
        <dbReference type="Proteomes" id="UP000663801"/>
    </source>
</evidence>
<dbReference type="Pfam" id="PF12900">
    <property type="entry name" value="Pyridox_ox_2"/>
    <property type="match status" value="1"/>
</dbReference>
<dbReference type="PANTHER" id="PTHR34071">
    <property type="entry name" value="5-NITROIMIDAZOLE ANTIBIOTICS RESISTANCE PROTEIN, NIMA-FAMILY-RELATED PROTEIN-RELATED"/>
    <property type="match status" value="1"/>
</dbReference>
<dbReference type="Gene3D" id="2.30.110.10">
    <property type="entry name" value="Electron Transport, Fmn-binding Protein, Chain A"/>
    <property type="match status" value="1"/>
</dbReference>
<name>A0A938YGZ3_9ACTN</name>
<dbReference type="PANTHER" id="PTHR34071:SF2">
    <property type="entry name" value="FLAVIN-NUCLEOTIDE-BINDING PROTEIN"/>
    <property type="match status" value="1"/>
</dbReference>
<dbReference type="EMBL" id="JAERWL010000010">
    <property type="protein sequence ID" value="MBM9477501.1"/>
    <property type="molecule type" value="Genomic_DNA"/>
</dbReference>
<dbReference type="SUPFAM" id="SSF50475">
    <property type="entry name" value="FMN-binding split barrel"/>
    <property type="match status" value="1"/>
</dbReference>
<sequence>MALPGCHGPGQAAPVTTLPLSPTDRSTVHRGARRARTDRADLYAVLDAGLIGHLGMTLDAGPLVIPTGYGRDGETLYLHGSSGAASLRAAAAGTPVCFTVTQVDGIVYSRSAFHHSMNYRCAVVQGMARPVTDPDDRWHGLGVLTEHLAPGSWTATRQPDRRELAATAVLALDLAEASVKIRTGPPGEDERDLAPGAPPVWAGVLPLTTAWGTPEPCPLLAVGVAVPDRITRR</sequence>
<dbReference type="Proteomes" id="UP000663801">
    <property type="component" value="Unassembled WGS sequence"/>
</dbReference>